<sequence length="1748" mass="189993">MSTGQTIHERSSSSASKRSHSSRPSKTRAAIQPPQPALTPENGDQGFEPCAATASFLLYAQRSRILVVHHDTLAIERRFDLHREDIVWIQVDNASERGCGRLAVSYDAGSTAIVWDIFTGGEIARFSAYEHMRVASFLRNGNIAFGNDQGNIILFEPSTSEHIAARTIFDPVTALAPSFDCRTFAIGYLNGSILVATLQPSFTILHTLTTNRAPSRITGLSWHGSSSKQKTDMLATQTSDGDLRVWSVPKVPHQDLVPTIIRVLQRAELQAPGPCWFAWSKNGRIVQYAEGETRAWDVRTKRVTFEVIPTADGIVAMANFGATATLFTLGRNHTVQQYDVTPGKEPMQVCSVAHPPSNTPPTPPTDFESHSRRKNSITRSSSRLPTTESLGGTESSADEGGALSPLQKIAKEMDTLDALESELRDKITPLSPSSKASSVSSKSSRESRRARRYLYDLPDSSRASTTTGYNGTEFSQGEILKRSGHESMSIRSVSSLASRPQHVRTSSLRREVMRSPDELTQYAAMDLFPFTKARLREVDFRTPHYGDGLRTADLLQREMLSTVFGWHEDIRSLIEDELSRHRSGSASAVLLAKWLGDVGADSMASMVGSESMTSSDWMLLALSSIGKDSQKKVGEAFVQRLLEKGDIHPAVAILLGLGEYDDAIEVYVSMGYWMEALLLSCLQNPSDWGRQAFLVRKWGEIAVQQGQAELAVRCFSCAAAETSVPWVSPRAQQEAAFAAQEQKTKDPGSIGYFTSPPNSPPSRSASGRLTAKNASLKLITSFGEKITTQAPNNNIGTTPIAESALSPGGGWRQARPKGSRDPSSARTATPGGFVKRRRLPSRDQIERAQKEAAELVTPMTASREFTAPPPPTMRPDSRTSNTSLPEPATALRSRAYDVERLAPIAYDESRLLSPIVDPHTHRRVRSNTGNDKRTGLAVDVVQTRYLEARSPAIELTKAKLDAMYSPSTDKAHGEALSPSLTDKSNKTRAIDNYINSVDEARSSARRERSRAPSRKRGDSRRREDSRPARTTSRSRDTSAPRPRDNMHYIKAPKRSPASPVPMSPDEVARAGQKPAAVEPATTDDEEFYKVASPIVSPISPAERHRGVTITRPESRQARTLRRETSRQRIPLPADRERGRNAAKGPGALERSPSMPLPISPEKKAAAENDDTESDGRRFRIRAVSSNRGLDNLQSRRAASREDRDRSSSRRQDGTGQRVGVPGTDLSHDIITEDQSSVSSMSNASSGRKRFGGLSRRELAAKELEDRRLSLARRPSAPQIPMPLDFQPPVIRPSMAPRSNTELGDSPRSAHPPLSRSHTVEPEPTNKSPITIKPMLPPMGLPATPRAMRNPRPMGSTESSEQGAAPPVPDMPFAYSEISSGGSITGSALSQITGSNLSQTSSIPNQASYLTQPSQVSGISNPPRSPVEGDGLAALLPSTVFGQKGQGLPRSASAPIDNNVTGVHPAYKSTLPSTRRLSAMRGNVRKISPPDNHVPPITPVSIDETIANNEQQILVLNDEPTHDDNEPPILPELQHLAGPPPPPPPPMMFHNASTVSSDIISIAIGGSSASELSSTLPSTHYPTSTPPHYPQPMERSTTSSPTSHRQGRGSVSETFGSRFRGYTDRMRSQSRSRAKSPPTGSGTPQPHAPYESIPPPMPAGHHSRSGSVARAKSPYELAMTAGGQDQQLPPPPPPPMPDMESKLSETSIPPSTLPSSRSGSTNGYRNPKDIRANMPPETLQQGVQNGGFL</sequence>
<dbReference type="GO" id="GO:0005634">
    <property type="term" value="C:nucleus"/>
    <property type="evidence" value="ECO:0007669"/>
    <property type="project" value="UniProtKB-SubCell"/>
</dbReference>
<feature type="compositionally biased region" description="Polar residues" evidence="7">
    <location>
        <begin position="1703"/>
        <end position="1723"/>
    </location>
</feature>
<feature type="region of interest" description="Disordered" evidence="7">
    <location>
        <begin position="788"/>
        <end position="885"/>
    </location>
</feature>
<feature type="compositionally biased region" description="Basic and acidic residues" evidence="7">
    <location>
        <begin position="1198"/>
        <end position="1212"/>
    </location>
</feature>
<feature type="compositionally biased region" description="Basic and acidic residues" evidence="7">
    <location>
        <begin position="1020"/>
        <end position="1047"/>
    </location>
</feature>
<dbReference type="Proteomes" id="UP001274830">
    <property type="component" value="Unassembled WGS sequence"/>
</dbReference>
<evidence type="ECO:0000256" key="6">
    <source>
        <dbReference type="ARBA" id="ARBA00023242"/>
    </source>
</evidence>
<proteinExistence type="predicted"/>
<reference evidence="9" key="1">
    <citation type="submission" date="2023-07" db="EMBL/GenBank/DDBJ databases">
        <title>Black Yeasts Isolated from many extreme environments.</title>
        <authorList>
            <person name="Coleine C."/>
            <person name="Stajich J.E."/>
            <person name="Selbmann L."/>
        </authorList>
    </citation>
    <scope>NUCLEOTIDE SEQUENCE</scope>
    <source>
        <strain evidence="9">CCFEE 5485</strain>
    </source>
</reference>
<protein>
    <recommendedName>
        <fullName evidence="8">Gem-associated protein 5 TPR domain-containing protein</fullName>
    </recommendedName>
</protein>
<keyword evidence="5" id="KW-0804">Transcription</keyword>
<keyword evidence="6" id="KW-0539">Nucleus</keyword>
<evidence type="ECO:0000256" key="4">
    <source>
        <dbReference type="ARBA" id="ARBA00023015"/>
    </source>
</evidence>
<dbReference type="Pfam" id="PF23774">
    <property type="entry name" value="TPR_GEMI5"/>
    <property type="match status" value="1"/>
</dbReference>
<evidence type="ECO:0000256" key="5">
    <source>
        <dbReference type="ARBA" id="ARBA00023163"/>
    </source>
</evidence>
<feature type="compositionally biased region" description="Polar residues" evidence="7">
    <location>
        <begin position="377"/>
        <end position="395"/>
    </location>
</feature>
<dbReference type="PANTHER" id="PTHR15528">
    <property type="entry name" value="PEROXISOME PROLIFERATOR ACTIVATED RECEPTOR GAMMA COACTIVATOR 1 PGC-1 -RELATED"/>
    <property type="match status" value="1"/>
</dbReference>
<gene>
    <name evidence="9" type="ORF">LTR78_002012</name>
</gene>
<feature type="region of interest" description="Disordered" evidence="7">
    <location>
        <begin position="1"/>
        <end position="45"/>
    </location>
</feature>
<dbReference type="InterPro" id="IPR056421">
    <property type="entry name" value="TPR_GEMI5"/>
</dbReference>
<dbReference type="GO" id="GO:0003723">
    <property type="term" value="F:RNA binding"/>
    <property type="evidence" value="ECO:0007669"/>
    <property type="project" value="UniProtKB-KW"/>
</dbReference>
<evidence type="ECO:0000256" key="2">
    <source>
        <dbReference type="ARBA" id="ARBA00022553"/>
    </source>
</evidence>
<feature type="region of interest" description="Disordered" evidence="7">
    <location>
        <begin position="735"/>
        <end position="768"/>
    </location>
</feature>
<accession>A0AAE0WU77</accession>
<dbReference type="InterPro" id="IPR015943">
    <property type="entry name" value="WD40/YVTN_repeat-like_dom_sf"/>
</dbReference>
<keyword evidence="4" id="KW-0805">Transcription regulation</keyword>
<keyword evidence="2" id="KW-0597">Phosphoprotein</keyword>
<feature type="compositionally biased region" description="Basic and acidic residues" evidence="7">
    <location>
        <begin position="840"/>
        <end position="853"/>
    </location>
</feature>
<keyword evidence="3" id="KW-0694">RNA-binding</keyword>
<feature type="compositionally biased region" description="Basic and acidic residues" evidence="7">
    <location>
        <begin position="998"/>
        <end position="1010"/>
    </location>
</feature>
<feature type="compositionally biased region" description="Polar residues" evidence="7">
    <location>
        <begin position="1593"/>
        <end position="1614"/>
    </location>
</feature>
<dbReference type="GO" id="GO:0045944">
    <property type="term" value="P:positive regulation of transcription by RNA polymerase II"/>
    <property type="evidence" value="ECO:0007669"/>
    <property type="project" value="TreeGrafter"/>
</dbReference>
<evidence type="ECO:0000256" key="3">
    <source>
        <dbReference type="ARBA" id="ARBA00022884"/>
    </source>
</evidence>
<dbReference type="EMBL" id="JAUTXT010000005">
    <property type="protein sequence ID" value="KAK3677917.1"/>
    <property type="molecule type" value="Genomic_DNA"/>
</dbReference>
<dbReference type="GO" id="GO:0003712">
    <property type="term" value="F:transcription coregulator activity"/>
    <property type="evidence" value="ECO:0007669"/>
    <property type="project" value="InterPro"/>
</dbReference>
<comment type="subcellular location">
    <subcellularLocation>
        <location evidence="1">Nucleus</location>
    </subcellularLocation>
</comment>
<feature type="region of interest" description="Disordered" evidence="7">
    <location>
        <begin position="346"/>
        <end position="404"/>
    </location>
</feature>
<feature type="region of interest" description="Disordered" evidence="7">
    <location>
        <begin position="1099"/>
        <end position="1255"/>
    </location>
</feature>
<feature type="compositionally biased region" description="Low complexity" evidence="7">
    <location>
        <begin position="431"/>
        <end position="442"/>
    </location>
</feature>
<dbReference type="PANTHER" id="PTHR15528:SF11">
    <property type="entry name" value="FI18188P1"/>
    <property type="match status" value="1"/>
</dbReference>
<feature type="region of interest" description="Disordered" evidence="7">
    <location>
        <begin position="1568"/>
        <end position="1748"/>
    </location>
</feature>
<feature type="compositionally biased region" description="Pro residues" evidence="7">
    <location>
        <begin position="1687"/>
        <end position="1696"/>
    </location>
</feature>
<organism evidence="9 10">
    <name type="scientific">Recurvomyces mirabilis</name>
    <dbReference type="NCBI Taxonomy" id="574656"/>
    <lineage>
        <taxon>Eukaryota</taxon>
        <taxon>Fungi</taxon>
        <taxon>Dikarya</taxon>
        <taxon>Ascomycota</taxon>
        <taxon>Pezizomycotina</taxon>
        <taxon>Dothideomycetes</taxon>
        <taxon>Dothideomycetidae</taxon>
        <taxon>Mycosphaerellales</taxon>
        <taxon>Teratosphaeriaceae</taxon>
        <taxon>Recurvomyces</taxon>
    </lineage>
</organism>
<feature type="region of interest" description="Disordered" evidence="7">
    <location>
        <begin position="1269"/>
        <end position="1378"/>
    </location>
</feature>
<evidence type="ECO:0000313" key="9">
    <source>
        <dbReference type="EMBL" id="KAK3677917.1"/>
    </source>
</evidence>
<comment type="caution">
    <text evidence="9">The sequence shown here is derived from an EMBL/GenBank/DDBJ whole genome shotgun (WGS) entry which is preliminary data.</text>
</comment>
<name>A0AAE0WU77_9PEZI</name>
<dbReference type="InterPro" id="IPR034605">
    <property type="entry name" value="PGC-1"/>
</dbReference>
<dbReference type="InterPro" id="IPR036322">
    <property type="entry name" value="WD40_repeat_dom_sf"/>
</dbReference>
<dbReference type="SUPFAM" id="SSF50978">
    <property type="entry name" value="WD40 repeat-like"/>
    <property type="match status" value="1"/>
</dbReference>
<evidence type="ECO:0000259" key="8">
    <source>
        <dbReference type="Pfam" id="PF23774"/>
    </source>
</evidence>
<feature type="domain" description="Gem-associated protein 5 TPR" evidence="8">
    <location>
        <begin position="563"/>
        <end position="731"/>
    </location>
</feature>
<evidence type="ECO:0000313" key="10">
    <source>
        <dbReference type="Proteomes" id="UP001274830"/>
    </source>
</evidence>
<evidence type="ECO:0000256" key="1">
    <source>
        <dbReference type="ARBA" id="ARBA00004123"/>
    </source>
</evidence>
<feature type="region of interest" description="Disordered" evidence="7">
    <location>
        <begin position="966"/>
        <end position="1083"/>
    </location>
</feature>
<feature type="compositionally biased region" description="Basic residues" evidence="7">
    <location>
        <begin position="17"/>
        <end position="26"/>
    </location>
</feature>
<keyword evidence="10" id="KW-1185">Reference proteome</keyword>
<feature type="compositionally biased region" description="Polar residues" evidence="7">
    <location>
        <begin position="788"/>
        <end position="797"/>
    </location>
</feature>
<feature type="compositionally biased region" description="Low complexity" evidence="7">
    <location>
        <begin position="1235"/>
        <end position="1245"/>
    </location>
</feature>
<feature type="compositionally biased region" description="Polar residues" evidence="7">
    <location>
        <begin position="1183"/>
        <end position="1192"/>
    </location>
</feature>
<dbReference type="Gene3D" id="2.130.10.10">
    <property type="entry name" value="YVTN repeat-like/Quinoprotein amine dehydrogenase"/>
    <property type="match status" value="1"/>
</dbReference>
<feature type="region of interest" description="Disordered" evidence="7">
    <location>
        <begin position="425"/>
        <end position="454"/>
    </location>
</feature>
<evidence type="ECO:0000256" key="7">
    <source>
        <dbReference type="SAM" id="MobiDB-lite"/>
    </source>
</evidence>
<feature type="compositionally biased region" description="Basic and acidic residues" evidence="7">
    <location>
        <begin position="1112"/>
        <end position="1126"/>
    </location>
</feature>
<feature type="compositionally biased region" description="Low complexity" evidence="7">
    <location>
        <begin position="1568"/>
        <end position="1582"/>
    </location>
</feature>